<keyword evidence="6" id="KW-1185">Reference proteome</keyword>
<evidence type="ECO:0000313" key="6">
    <source>
        <dbReference type="Proteomes" id="UP000596063"/>
    </source>
</evidence>
<dbReference type="RefSeq" id="WP_198570579.1">
    <property type="nucleotide sequence ID" value="NZ_CP066167.1"/>
</dbReference>
<keyword evidence="2" id="KW-0540">Nuclease</keyword>
<dbReference type="GO" id="GO:0110001">
    <property type="term" value="C:toxin-antitoxin complex"/>
    <property type="evidence" value="ECO:0007669"/>
    <property type="project" value="InterPro"/>
</dbReference>
<dbReference type="NCBIfam" id="NF047751">
    <property type="entry name" value="HepT_toxin"/>
    <property type="match status" value="1"/>
</dbReference>
<dbReference type="InterPro" id="IPR008201">
    <property type="entry name" value="HepT-like"/>
</dbReference>
<dbReference type="Gene3D" id="1.20.120.580">
    <property type="entry name" value="bsu32300-like"/>
    <property type="match status" value="1"/>
</dbReference>
<sequence length="143" mass="16283">MVDDVILNKTAALERCIDRAKEEYRLAGADLSTNLSHQDALILNVLRACETAIDLAMHISRSERLGVPQSSRDSFALLETAGILPKDLSENLQRMVGFRNIVIHEYQKLDIEVLHHIVEKRLRDFQRYGAILIKRGTETNSDR</sequence>
<proteinExistence type="inferred from homology"/>
<dbReference type="Pfam" id="PF01934">
    <property type="entry name" value="HepT-like"/>
    <property type="match status" value="1"/>
</dbReference>
<dbReference type="AlphaFoldDB" id="A0A7T4R2F8"/>
<dbReference type="Proteomes" id="UP000596063">
    <property type="component" value="Chromosome"/>
</dbReference>
<dbReference type="InterPro" id="IPR037038">
    <property type="entry name" value="HepT-like_sf"/>
</dbReference>
<gene>
    <name evidence="5" type="ORF">I6N98_04360</name>
</gene>
<dbReference type="PANTHER" id="PTHR33397">
    <property type="entry name" value="UPF0331 PROTEIN YUTE"/>
    <property type="match status" value="1"/>
</dbReference>
<evidence type="ECO:0000256" key="1">
    <source>
        <dbReference type="ARBA" id="ARBA00022649"/>
    </source>
</evidence>
<dbReference type="GO" id="GO:0004540">
    <property type="term" value="F:RNA nuclease activity"/>
    <property type="evidence" value="ECO:0007669"/>
    <property type="project" value="InterPro"/>
</dbReference>
<accession>A0A7T4R2F8</accession>
<evidence type="ECO:0000256" key="3">
    <source>
        <dbReference type="ARBA" id="ARBA00022801"/>
    </source>
</evidence>
<dbReference type="KEGG" id="snan:I6N98_04360"/>
<protein>
    <submittedName>
        <fullName evidence="5">DUF86 domain-containing protein</fullName>
    </submittedName>
</protein>
<reference evidence="5 6" key="1">
    <citation type="submission" date="2020-12" db="EMBL/GenBank/DDBJ databases">
        <authorList>
            <person name="Shan Y."/>
        </authorList>
    </citation>
    <scope>NUCLEOTIDE SEQUENCE [LARGE SCALE GENOMIC DNA]</scope>
    <source>
        <strain evidence="6">csc3.9</strain>
    </source>
</reference>
<name>A0A7T4R2F8_9GAMM</name>
<keyword evidence="1" id="KW-1277">Toxin-antitoxin system</keyword>
<dbReference type="PANTHER" id="PTHR33397:SF3">
    <property type="entry name" value="MRNA NUCLEASE HEPT"/>
    <property type="match status" value="1"/>
</dbReference>
<comment type="similarity">
    <text evidence="4">Belongs to the HepT RNase toxin family.</text>
</comment>
<dbReference type="InterPro" id="IPR052379">
    <property type="entry name" value="Type_VII_TA_RNase"/>
</dbReference>
<evidence type="ECO:0000256" key="4">
    <source>
        <dbReference type="ARBA" id="ARBA00024207"/>
    </source>
</evidence>
<evidence type="ECO:0000256" key="2">
    <source>
        <dbReference type="ARBA" id="ARBA00022722"/>
    </source>
</evidence>
<organism evidence="5 6">
    <name type="scientific">Spongiibacter nanhainus</name>
    <dbReference type="NCBI Taxonomy" id="2794344"/>
    <lineage>
        <taxon>Bacteria</taxon>
        <taxon>Pseudomonadati</taxon>
        <taxon>Pseudomonadota</taxon>
        <taxon>Gammaproteobacteria</taxon>
        <taxon>Cellvibrionales</taxon>
        <taxon>Spongiibacteraceae</taxon>
        <taxon>Spongiibacter</taxon>
    </lineage>
</organism>
<keyword evidence="3" id="KW-0378">Hydrolase</keyword>
<evidence type="ECO:0000313" key="5">
    <source>
        <dbReference type="EMBL" id="QQD19094.1"/>
    </source>
</evidence>
<dbReference type="GO" id="GO:0016787">
    <property type="term" value="F:hydrolase activity"/>
    <property type="evidence" value="ECO:0007669"/>
    <property type="project" value="UniProtKB-KW"/>
</dbReference>
<dbReference type="EMBL" id="CP066167">
    <property type="protein sequence ID" value="QQD19094.1"/>
    <property type="molecule type" value="Genomic_DNA"/>
</dbReference>